<reference evidence="26 27" key="1">
    <citation type="journal article" date="2017" name="Biotechnol. Biofuels">
        <title>Differential beta-glucosidase expression as a function of carbon source availability in Talaromyces amestolkiae: a genomic and proteomic approach.</title>
        <authorList>
            <person name="de Eugenio L.I."/>
            <person name="Mendez-Liter J.A."/>
            <person name="Nieto-Dominguez M."/>
            <person name="Alonso L."/>
            <person name="Gil-Munoz J."/>
            <person name="Barriuso J."/>
            <person name="Prieto A."/>
            <person name="Martinez M.J."/>
        </authorList>
    </citation>
    <scope>NUCLEOTIDE SEQUENCE [LARGE SCALE GENOMIC DNA]</scope>
    <source>
        <strain evidence="26 27">CIB</strain>
    </source>
</reference>
<evidence type="ECO:0000256" key="20">
    <source>
        <dbReference type="RuleBase" id="RU365027"/>
    </source>
</evidence>
<dbReference type="GO" id="GO:0005524">
    <property type="term" value="F:ATP binding"/>
    <property type="evidence" value="ECO:0007669"/>
    <property type="project" value="UniProtKB-KW"/>
</dbReference>
<dbReference type="GO" id="GO:0005634">
    <property type="term" value="C:nucleus"/>
    <property type="evidence" value="ECO:0007669"/>
    <property type="project" value="UniProtKB-SubCell"/>
</dbReference>
<comment type="catalytic activity">
    <reaction evidence="18 20">
        <text>L-threonyl-[protein] + ATP = O-phospho-L-threonyl-[protein] + ADP + H(+)</text>
        <dbReference type="Rhea" id="RHEA:46608"/>
        <dbReference type="Rhea" id="RHEA-COMP:11060"/>
        <dbReference type="Rhea" id="RHEA-COMP:11605"/>
        <dbReference type="ChEBI" id="CHEBI:15378"/>
        <dbReference type="ChEBI" id="CHEBI:30013"/>
        <dbReference type="ChEBI" id="CHEBI:30616"/>
        <dbReference type="ChEBI" id="CHEBI:61977"/>
        <dbReference type="ChEBI" id="CHEBI:456216"/>
        <dbReference type="EC" id="2.7.11.1"/>
    </reaction>
</comment>
<dbReference type="GO" id="GO:0004674">
    <property type="term" value="F:protein serine/threonine kinase activity"/>
    <property type="evidence" value="ECO:0007669"/>
    <property type="project" value="UniProtKB-KW"/>
</dbReference>
<dbReference type="GO" id="GO:0000781">
    <property type="term" value="C:chromosome, telomeric region"/>
    <property type="evidence" value="ECO:0007669"/>
    <property type="project" value="UniProtKB-SubCell"/>
</dbReference>
<dbReference type="SMART" id="SM01343">
    <property type="entry name" value="FATC"/>
    <property type="match status" value="1"/>
</dbReference>
<evidence type="ECO:0000256" key="14">
    <source>
        <dbReference type="ARBA" id="ARBA00022853"/>
    </source>
</evidence>
<comment type="subunit">
    <text evidence="4">Associates with DNA double-strand breaks.</text>
</comment>
<dbReference type="GeneID" id="63794952"/>
<keyword evidence="10 20" id="KW-0547">Nucleotide-binding</keyword>
<evidence type="ECO:0000256" key="16">
    <source>
        <dbReference type="ARBA" id="ARBA00023242"/>
    </source>
</evidence>
<keyword evidence="21" id="KW-0175">Coiled coil</keyword>
<evidence type="ECO:0000256" key="12">
    <source>
        <dbReference type="ARBA" id="ARBA00022777"/>
    </source>
</evidence>
<dbReference type="FunFam" id="3.30.1010.10:FF:000019">
    <property type="entry name" value="Serine/threonine-protein kinase Tel1"/>
    <property type="match status" value="1"/>
</dbReference>
<dbReference type="SUPFAM" id="SSF56112">
    <property type="entry name" value="Protein kinase-like (PK-like)"/>
    <property type="match status" value="1"/>
</dbReference>
<dbReference type="PROSITE" id="PS50290">
    <property type="entry name" value="PI3_4_KINASE_3"/>
    <property type="match status" value="1"/>
</dbReference>
<dbReference type="InterPro" id="IPR036940">
    <property type="entry name" value="PI3/4_kinase_cat_sf"/>
</dbReference>
<dbReference type="Pfam" id="PF00454">
    <property type="entry name" value="PI3_PI4_kinase"/>
    <property type="match status" value="1"/>
</dbReference>
<evidence type="ECO:0000256" key="22">
    <source>
        <dbReference type="SAM" id="MobiDB-lite"/>
    </source>
</evidence>
<dbReference type="Pfam" id="PF02260">
    <property type="entry name" value="FATC"/>
    <property type="match status" value="1"/>
</dbReference>
<evidence type="ECO:0000259" key="24">
    <source>
        <dbReference type="PROSITE" id="PS51189"/>
    </source>
</evidence>
<dbReference type="FunFam" id="1.10.1070.11:FF:000025">
    <property type="entry name" value="Serine/threonine-protein kinase Tel1"/>
    <property type="match status" value="1"/>
</dbReference>
<dbReference type="EMBL" id="MIKG01000010">
    <property type="protein sequence ID" value="RAO69724.1"/>
    <property type="molecule type" value="Genomic_DNA"/>
</dbReference>
<evidence type="ECO:0000259" key="23">
    <source>
        <dbReference type="PROSITE" id="PS50290"/>
    </source>
</evidence>
<gene>
    <name evidence="26" type="ORF">BHQ10_005736</name>
</gene>
<dbReference type="InterPro" id="IPR011989">
    <property type="entry name" value="ARM-like"/>
</dbReference>
<dbReference type="InterPro" id="IPR016024">
    <property type="entry name" value="ARM-type_fold"/>
</dbReference>
<comment type="catalytic activity">
    <reaction evidence="19">
        <text>L-seryl-[protein] + ATP = O-phospho-L-seryl-[protein] + ADP + H(+)</text>
        <dbReference type="Rhea" id="RHEA:17989"/>
        <dbReference type="Rhea" id="RHEA-COMP:9863"/>
        <dbReference type="Rhea" id="RHEA-COMP:11604"/>
        <dbReference type="ChEBI" id="CHEBI:15378"/>
        <dbReference type="ChEBI" id="CHEBI:29999"/>
        <dbReference type="ChEBI" id="CHEBI:30616"/>
        <dbReference type="ChEBI" id="CHEBI:83421"/>
        <dbReference type="ChEBI" id="CHEBI:456216"/>
        <dbReference type="EC" id="2.7.11.1"/>
    </reaction>
</comment>
<keyword evidence="13 20" id="KW-0067">ATP-binding</keyword>
<accession>A0A364L1R3</accession>
<evidence type="ECO:0000256" key="13">
    <source>
        <dbReference type="ARBA" id="ARBA00022840"/>
    </source>
</evidence>
<evidence type="ECO:0000256" key="5">
    <source>
        <dbReference type="ARBA" id="ARBA00012513"/>
    </source>
</evidence>
<evidence type="ECO:0000256" key="4">
    <source>
        <dbReference type="ARBA" id="ARBA00011370"/>
    </source>
</evidence>
<evidence type="ECO:0000256" key="19">
    <source>
        <dbReference type="ARBA" id="ARBA00048679"/>
    </source>
</evidence>
<evidence type="ECO:0000256" key="21">
    <source>
        <dbReference type="SAM" id="Coils"/>
    </source>
</evidence>
<dbReference type="InterPro" id="IPR038980">
    <property type="entry name" value="ATM_plant"/>
</dbReference>
<dbReference type="OrthoDB" id="381190at2759"/>
<evidence type="ECO:0000256" key="3">
    <source>
        <dbReference type="ARBA" id="ARBA00010769"/>
    </source>
</evidence>
<dbReference type="InterPro" id="IPR021668">
    <property type="entry name" value="TAN"/>
</dbReference>
<dbReference type="CDD" id="cd05171">
    <property type="entry name" value="PIKKc_ATM"/>
    <property type="match status" value="1"/>
</dbReference>
<keyword evidence="8 20" id="KW-0723">Serine/threonine-protein kinase</keyword>
<dbReference type="EC" id="2.7.11.1" evidence="5 20"/>
<dbReference type="Pfam" id="PF11640">
    <property type="entry name" value="TAN"/>
    <property type="match status" value="1"/>
</dbReference>
<sequence>MADSTLSETVARLASDKQRDRTEALNDLRRILNKKRQTLDTLNDKAYHKILEALFRCVALEKSAHSRSRGASAPRLALCASAFRTTVEVSVAVLRTKTVHAIIDHIVQTLIQPGGLWDLIAIDYIKSLRLLFEYQAHVEHLTGGDWADAISFCLSCLSYNGDEAAHLSIRTSHRSLSEAIADDEGDRRTPARNAPLSSSQKNRGIADEAVVCIQLLTSTPTAPLHDRVRQLMSALLIYLSSAMPANAGQALKAINNLLERVICDQCALVKDFIPDIIPVIRRLWSAKSPAVKDEVLVTMILCMDLLRNSPQSLFPQASLQPLEDLLETLETEYTRRPEKEQIQIEDLVFYQNDLSSQHLYLFGPRLGSSRSEHNWTLIWTISSLIGILDKASGHNSSSAENELASNKRPRLSSRTDDVSRECFTSTGPRKGYCLQLLSFLGGRMSVEEKATLLSRLAASIVDDNPSTSNWTLLVISNIAIASSSKSQLLKPFWRQIWDLSFRACAFQVNTRAACALLETIVRLELVDFAGLTDNIRSMLSSMELNGPSALCDTSLKLLTTLFDKRLHTAAGIGVDSVKGVCNWLRSTWTFGAGVDKLQMAQVALFASPANFLVLLLTLTNRPAPLCHAEYQGTTATISSAWFRQREKSTLKEYLFSFDNEITQDLWCVEETILSIEPSVRSDPNDHFVIELLQTKMDTFSQAWKIMFEEKSQHLTADVFKIMVSACIVVALFIESLPQSDNTRAADLRRTNLGFWTNICDYIASRDDLMQACLSILSPVVASAPIILDGVIPISRALFDLASPLVVKLKSRESTQNDIFLDDPDAMDFDGISSPPPDELARGIILQNNRHNVNAFPDSNTFQRCLSIRLDIFLSGNDTSDADLFTQSSLVKSLKALDDVDVLSTRNFLPHLFQQSNRFSRNDILELVEHFGETCLQGYQLERCESAQCFSISMMECFVDSWIRNEDDDLSTSAADLYGWFIQVFLQKRKGSSHVLIALSRLLERIISLNPTFSVDGSASPRTSLFSILRDGDTVVKFTIASCISNIFSRFLLEDHEKIFDDVVESLPTDPDWNEGIALRLYILGQLASRWSTLLRRSIYHIFETPAQVPESTRYAEKCLLEVSRSLRLEEPKDIFRLFMPQILYTWTETQPIKSMPFSIFRYSSLKEMLQDAQDELVGQIMMRASEQDAEEVAIYLERPFTILLQESFYKAEAYTVARDISLPPSQDSQPKGVESRVKKTLGTDQFARSIENKFPEVVSALFKSLSQEEQIERAFSKRPEFSYASKILNRITEKSASTTLLPGNQQPSFRARYLLDELEYLCKRAGYDLKTMWTPTLVSFVCRTLLDSMDPALGSLHACAALRKIRILVCISGSIICQDYPLEQLLFSLRPYLTDFHCSEDALGLFWYLLEEGKSYLTHQPGFLAGIAVSTLVSLRKFLQSSPESTTQDSQFNAVISRSQAFREWFGKFLEDYRPSDLDQSTKDLFHRMVTSSKQISNAGNSEKGTYESELLLDLLQDRTSRKSLLSKSVSDIILSLLCVDFKISSDIFNDVLGDDDDSSNYNVAVWQSIQSGVTDTGYRLWAARVLGRAFAATGQVSEELLREQNLEAIPSQSQHLKHTEPFLVSKAAILQVLCEALSNSDRANIGLVEQTLQLVMSKISNFPNLEQCESIVPQPLMKALIWEPYDCPGIRARIPATKVDNLWPTLDPESPMTSTQWARDLALALVTSAENDPVIGPLRDVLYVIPDLSVRLLQFVLHDVLILESEKDQVCREMVSKIFNDVLRSTAETTIAHAQIVLHAILYLRQQQRPQESTIVERDEWLAIDYALAASAAVKCRMYKSALLFIEIQASKSVGTSRRSSIKYLPPTDLLHDIYRKIGDPDLFYGIQQDATLTSVLEKLDYESVGFKNLVFQSAHYDSDLRLDGKGNTHGLFKALNATNLHGVANAMLSVPNNTEGGSIDSDHLLSTAISLQQWDIPALPSQGSAMTVLFKAFQNLNTVDTMKDVLKFNDNCFLDILGQAQDTNRSVTALRDSMRALGLLTEVDDVLRSKSSAQVEELWDRITLRTSWFQAENFEDIAHILFCRGSLFSSINKRPYLKSAMKLTSRTSQLLEVKALRESFKISRDLEGSQEALTSAISLSKLVQPCTALGLSIDNAAKYDMANVLWDQGEMTTSIRMLQQLNEQGDLQKQALVVSRAEVLASLGHHVAAARLEKPDAIIQEYLVPAVKELRGNAEGEEAGGVYHRFALFCDQQLLNQDSLEDFQRIEQLRDRKEQEVLALKQMMSVAEGKEKNQLKMHYTKAKVWFDLDDREYQRLNSSREAFLQQCLENYLLSLKACDNYKNDALRFCALWLDKSGDPKANESVSRYLSMVPTRKFAPLINQLSSRLLDESNSFQTLLSRLVFRICVDHPFHGMYQIFAHSKTRGNRDQAALSRFQAATNVVDKLMNDRHASSTWMSLHNNNICYVRFATEKLDDKIKSGAKVPLRKSPTGLKLEQDVSNQKLPPHSMKIELRVDCNYSDVPKVVKFHPEFAVASGISAPKIVTVIASNGLRYKMLVKGGNDDLRQDAIMEQVFEQVSNVLRDHRSTRQRNLHIRTYKVLPLTSNAGIIEFVQNTIPLHDYLLPAHAKYYPKDMKPSACRKHISDVQTRTLDQRVRTYRQVTDHFHPVMRFFFMEKFNNPDDWFSKRLAYTRSTAAISILGHVLGLGDRHGHNILLDETTGEVVHIDLGVAFEQGRVLPVPEVVPFRLTRDLVDGMGITKTEGVFRRCCEFTLEALRRESYSIMTILDVLRYDPLYMWTVSPLRMRRMQDEQDVEEPPSVLSSSAERAKVNTRNPKEPSEADRALTVVAKKLSKTLSVTATVNELIQQATDERNLAVLYCGWAAYA</sequence>
<organism evidence="26 27">
    <name type="scientific">Talaromyces amestolkiae</name>
    <dbReference type="NCBI Taxonomy" id="1196081"/>
    <lineage>
        <taxon>Eukaryota</taxon>
        <taxon>Fungi</taxon>
        <taxon>Dikarya</taxon>
        <taxon>Ascomycota</taxon>
        <taxon>Pezizomycotina</taxon>
        <taxon>Eurotiomycetes</taxon>
        <taxon>Eurotiomycetidae</taxon>
        <taxon>Eurotiales</taxon>
        <taxon>Trichocomaceae</taxon>
        <taxon>Talaromyces</taxon>
        <taxon>Talaromyces sect. Talaromyces</taxon>
    </lineage>
</organism>
<keyword evidence="16 20" id="KW-0539">Nucleus</keyword>
<dbReference type="InterPro" id="IPR018936">
    <property type="entry name" value="PI3/4_kinase_CS"/>
</dbReference>
<feature type="coiled-coil region" evidence="21">
    <location>
        <begin position="2258"/>
        <end position="2285"/>
    </location>
</feature>
<keyword evidence="14 20" id="KW-0156">Chromatin regulator</keyword>
<comment type="subcellular location">
    <subcellularLocation>
        <location evidence="2 20">Chromosome</location>
        <location evidence="2 20">Telomere</location>
    </subcellularLocation>
    <subcellularLocation>
        <location evidence="1 20">Nucleus</location>
    </subcellularLocation>
</comment>
<dbReference type="InterPro" id="IPR011009">
    <property type="entry name" value="Kinase-like_dom_sf"/>
</dbReference>
<evidence type="ECO:0000256" key="10">
    <source>
        <dbReference type="ARBA" id="ARBA00022741"/>
    </source>
</evidence>
<evidence type="ECO:0000256" key="2">
    <source>
        <dbReference type="ARBA" id="ARBA00004574"/>
    </source>
</evidence>
<dbReference type="PANTHER" id="PTHR37079">
    <property type="entry name" value="SERINE/THREONINE-PROTEIN KINASE ATM"/>
    <property type="match status" value="1"/>
</dbReference>
<evidence type="ECO:0000313" key="27">
    <source>
        <dbReference type="Proteomes" id="UP000249363"/>
    </source>
</evidence>
<evidence type="ECO:0000256" key="15">
    <source>
        <dbReference type="ARBA" id="ARBA00022895"/>
    </source>
</evidence>
<keyword evidence="9 20" id="KW-0808">Transferase</keyword>
<dbReference type="Gene3D" id="1.25.10.10">
    <property type="entry name" value="Leucine-rich Repeat Variant"/>
    <property type="match status" value="1"/>
</dbReference>
<dbReference type="Gene3D" id="1.10.1070.11">
    <property type="entry name" value="Phosphatidylinositol 3-/4-kinase, catalytic domain"/>
    <property type="match status" value="1"/>
</dbReference>
<dbReference type="PROSITE" id="PS00916">
    <property type="entry name" value="PI3_4_KINASE_2"/>
    <property type="match status" value="1"/>
</dbReference>
<dbReference type="RefSeq" id="XP_040734240.1">
    <property type="nucleotide sequence ID" value="XM_040878244.1"/>
</dbReference>
<dbReference type="InterPro" id="IPR000403">
    <property type="entry name" value="PI3/4_kinase_cat_dom"/>
</dbReference>
<feature type="region of interest" description="Disordered" evidence="22">
    <location>
        <begin position="2812"/>
        <end position="2845"/>
    </location>
</feature>
<dbReference type="Gene3D" id="3.30.1010.10">
    <property type="entry name" value="Phosphatidylinositol 3-kinase Catalytic Subunit, Chain A, domain 4"/>
    <property type="match status" value="1"/>
</dbReference>
<keyword evidence="11 20" id="KW-0227">DNA damage</keyword>
<dbReference type="InterPro" id="IPR003152">
    <property type="entry name" value="FATC_dom"/>
</dbReference>
<dbReference type="GO" id="GO:0106310">
    <property type="term" value="F:protein serine kinase activity"/>
    <property type="evidence" value="ECO:0007669"/>
    <property type="project" value="RHEA"/>
</dbReference>
<dbReference type="GO" id="GO:0006325">
    <property type="term" value="P:chromatin organization"/>
    <property type="evidence" value="ECO:0007669"/>
    <property type="project" value="UniProtKB-KW"/>
</dbReference>
<evidence type="ECO:0000256" key="17">
    <source>
        <dbReference type="ARBA" id="ARBA00025079"/>
    </source>
</evidence>
<keyword evidence="15 20" id="KW-0779">Telomere</keyword>
<feature type="region of interest" description="Disordered" evidence="22">
    <location>
        <begin position="179"/>
        <end position="201"/>
    </location>
</feature>
<dbReference type="PROSITE" id="PS51190">
    <property type="entry name" value="FATC"/>
    <property type="match status" value="1"/>
</dbReference>
<proteinExistence type="inferred from homology"/>
<keyword evidence="27" id="KW-1185">Reference proteome</keyword>
<dbReference type="PROSITE" id="PS00915">
    <property type="entry name" value="PI3_4_KINASE_1"/>
    <property type="match status" value="1"/>
</dbReference>
<dbReference type="PROSITE" id="PS51189">
    <property type="entry name" value="FAT"/>
    <property type="match status" value="1"/>
</dbReference>
<comment type="function">
    <text evidence="17 20">Serine/threonine protein kinase which activates checkpoint signaling upon genotoxic stresses such as ionizing radiation (IR), ultraviolet light (UV), or DNA replication stalling, thereby acting as a DNA damage sensor. Recognizes the substrate consensus sequence [ST]-Q. Phosphorylates histone H2A to form H2AS128ph (gamma-H2A) at sites of DNA damage, involved in the regulation of DNA damage response mechanism. Required for the control of telomere length and genome stability.</text>
</comment>
<name>A0A364L1R3_TALAM</name>
<feature type="domain" description="FATC" evidence="25">
    <location>
        <begin position="2857"/>
        <end position="2889"/>
    </location>
</feature>
<feature type="domain" description="PI3K/PI4K catalytic" evidence="23">
    <location>
        <begin position="2530"/>
        <end position="2843"/>
    </location>
</feature>
<evidence type="ECO:0000259" key="25">
    <source>
        <dbReference type="PROSITE" id="PS51190"/>
    </source>
</evidence>
<dbReference type="InterPro" id="IPR044107">
    <property type="entry name" value="PIKKc_ATM"/>
</dbReference>
<dbReference type="InterPro" id="IPR014009">
    <property type="entry name" value="PIK_FAT"/>
</dbReference>
<dbReference type="SMART" id="SM00146">
    <property type="entry name" value="PI3Kc"/>
    <property type="match status" value="1"/>
</dbReference>
<evidence type="ECO:0000313" key="26">
    <source>
        <dbReference type="EMBL" id="RAO69724.1"/>
    </source>
</evidence>
<dbReference type="SUPFAM" id="SSF48371">
    <property type="entry name" value="ARM repeat"/>
    <property type="match status" value="1"/>
</dbReference>
<comment type="caution">
    <text evidence="26">The sequence shown here is derived from an EMBL/GenBank/DDBJ whole genome shotgun (WGS) entry which is preliminary data.</text>
</comment>
<dbReference type="GO" id="GO:0006281">
    <property type="term" value="P:DNA repair"/>
    <property type="evidence" value="ECO:0007669"/>
    <property type="project" value="InterPro"/>
</dbReference>
<feature type="domain" description="FAT" evidence="24">
    <location>
        <begin position="1829"/>
        <end position="2426"/>
    </location>
</feature>
<evidence type="ECO:0000256" key="11">
    <source>
        <dbReference type="ARBA" id="ARBA00022763"/>
    </source>
</evidence>
<feature type="compositionally biased region" description="Basic and acidic residues" evidence="22">
    <location>
        <begin position="2829"/>
        <end position="2845"/>
    </location>
</feature>
<evidence type="ECO:0000256" key="6">
    <source>
        <dbReference type="ARBA" id="ARBA00014619"/>
    </source>
</evidence>
<dbReference type="GO" id="GO:0035556">
    <property type="term" value="P:intracellular signal transduction"/>
    <property type="evidence" value="ECO:0007669"/>
    <property type="project" value="UniProtKB-ARBA"/>
</dbReference>
<dbReference type="PANTHER" id="PTHR37079:SF4">
    <property type="entry name" value="SERINE_THREONINE-PROTEIN KINASE ATM"/>
    <property type="match status" value="1"/>
</dbReference>
<evidence type="ECO:0000256" key="9">
    <source>
        <dbReference type="ARBA" id="ARBA00022679"/>
    </source>
</evidence>
<keyword evidence="12 20" id="KW-0418">Kinase</keyword>
<keyword evidence="7 20" id="KW-0158">Chromosome</keyword>
<evidence type="ECO:0000256" key="18">
    <source>
        <dbReference type="ARBA" id="ARBA00047899"/>
    </source>
</evidence>
<comment type="similarity">
    <text evidence="3 20">Belongs to the PI3/PI4-kinase family. ATM subfamily.</text>
</comment>
<dbReference type="SMART" id="SM01342">
    <property type="entry name" value="TAN"/>
    <property type="match status" value="1"/>
</dbReference>
<evidence type="ECO:0000256" key="8">
    <source>
        <dbReference type="ARBA" id="ARBA00022527"/>
    </source>
</evidence>
<evidence type="ECO:0000256" key="7">
    <source>
        <dbReference type="ARBA" id="ARBA00022454"/>
    </source>
</evidence>
<evidence type="ECO:0000256" key="1">
    <source>
        <dbReference type="ARBA" id="ARBA00004123"/>
    </source>
</evidence>
<dbReference type="STRING" id="1196081.A0A364L1R3"/>
<dbReference type="Proteomes" id="UP000249363">
    <property type="component" value="Unassembled WGS sequence"/>
</dbReference>
<protein>
    <recommendedName>
        <fullName evidence="6 20">Serine/threonine-protein kinase Tel1</fullName>
        <ecNumber evidence="5 20">2.7.11.1</ecNumber>
    </recommendedName>
</protein>